<dbReference type="InterPro" id="IPR051016">
    <property type="entry name" value="Diverse_Substrate_AcTransf"/>
</dbReference>
<proteinExistence type="inferred from homology"/>
<dbReference type="PROSITE" id="PS51186">
    <property type="entry name" value="GNAT"/>
    <property type="match status" value="1"/>
</dbReference>
<evidence type="ECO:0000313" key="5">
    <source>
        <dbReference type="EMBL" id="SVA00102.1"/>
    </source>
</evidence>
<keyword evidence="3" id="KW-0012">Acyltransferase</keyword>
<accession>A0A381S7L6</accession>
<dbReference type="Gene3D" id="3.40.630.30">
    <property type="match status" value="1"/>
</dbReference>
<evidence type="ECO:0000256" key="3">
    <source>
        <dbReference type="ARBA" id="ARBA00023315"/>
    </source>
</evidence>
<gene>
    <name evidence="5" type="ORF">METZ01_LOCUS52956</name>
</gene>
<dbReference type="PANTHER" id="PTHR10545:SF29">
    <property type="entry name" value="GH14572P-RELATED"/>
    <property type="match status" value="1"/>
</dbReference>
<name>A0A381S7L6_9ZZZZ</name>
<dbReference type="InterPro" id="IPR016181">
    <property type="entry name" value="Acyl_CoA_acyltransferase"/>
</dbReference>
<sequence length="160" mass="18378">MNVEIRPAKETDMEDVLSLIKELAIFEKNPNAVTLTTKDLITHAFSNSPLFVCFVAIFQTEIVGMSLGYPRYSTWKGPTMHLEDLIVTKKMRNYGIGKALFSSFIKYSHSQGVKRVEWAVLNWNTDAIKFYESNGAIIYNDWQIAQMNEKAMNNFIIKNK</sequence>
<dbReference type="CDD" id="cd04301">
    <property type="entry name" value="NAT_SF"/>
    <property type="match status" value="1"/>
</dbReference>
<dbReference type="GO" id="GO:0008080">
    <property type="term" value="F:N-acetyltransferase activity"/>
    <property type="evidence" value="ECO:0007669"/>
    <property type="project" value="TreeGrafter"/>
</dbReference>
<dbReference type="FunFam" id="3.40.630.30:FF:000064">
    <property type="entry name" value="GNAT family acetyltransferase"/>
    <property type="match status" value="1"/>
</dbReference>
<dbReference type="AlphaFoldDB" id="A0A381S7L6"/>
<dbReference type="EMBL" id="UINC01002767">
    <property type="protein sequence ID" value="SVA00102.1"/>
    <property type="molecule type" value="Genomic_DNA"/>
</dbReference>
<comment type="similarity">
    <text evidence="1">Belongs to the acetyltransferase family.</text>
</comment>
<dbReference type="Pfam" id="PF00583">
    <property type="entry name" value="Acetyltransf_1"/>
    <property type="match status" value="1"/>
</dbReference>
<evidence type="ECO:0000256" key="1">
    <source>
        <dbReference type="ARBA" id="ARBA00008694"/>
    </source>
</evidence>
<protein>
    <recommendedName>
        <fullName evidence="4">N-acetyltransferase domain-containing protein</fullName>
    </recommendedName>
</protein>
<reference evidence="5" key="1">
    <citation type="submission" date="2018-05" db="EMBL/GenBank/DDBJ databases">
        <authorList>
            <person name="Lanie J.A."/>
            <person name="Ng W.-L."/>
            <person name="Kazmierczak K.M."/>
            <person name="Andrzejewski T.M."/>
            <person name="Davidsen T.M."/>
            <person name="Wayne K.J."/>
            <person name="Tettelin H."/>
            <person name="Glass J.I."/>
            <person name="Rusch D."/>
            <person name="Podicherti R."/>
            <person name="Tsui H.-C.T."/>
            <person name="Winkler M.E."/>
        </authorList>
    </citation>
    <scope>NUCLEOTIDE SEQUENCE</scope>
</reference>
<organism evidence="5">
    <name type="scientific">marine metagenome</name>
    <dbReference type="NCBI Taxonomy" id="408172"/>
    <lineage>
        <taxon>unclassified sequences</taxon>
        <taxon>metagenomes</taxon>
        <taxon>ecological metagenomes</taxon>
    </lineage>
</organism>
<evidence type="ECO:0000256" key="2">
    <source>
        <dbReference type="ARBA" id="ARBA00022679"/>
    </source>
</evidence>
<keyword evidence="2" id="KW-0808">Transferase</keyword>
<dbReference type="SUPFAM" id="SSF55729">
    <property type="entry name" value="Acyl-CoA N-acyltransferases (Nat)"/>
    <property type="match status" value="1"/>
</dbReference>
<evidence type="ECO:0000259" key="4">
    <source>
        <dbReference type="PROSITE" id="PS51186"/>
    </source>
</evidence>
<dbReference type="InterPro" id="IPR000182">
    <property type="entry name" value="GNAT_dom"/>
</dbReference>
<dbReference type="PANTHER" id="PTHR10545">
    <property type="entry name" value="DIAMINE N-ACETYLTRANSFERASE"/>
    <property type="match status" value="1"/>
</dbReference>
<feature type="domain" description="N-acetyltransferase" evidence="4">
    <location>
        <begin position="3"/>
        <end position="153"/>
    </location>
</feature>